<evidence type="ECO:0000313" key="8">
    <source>
        <dbReference type="Proteomes" id="UP001596036"/>
    </source>
</evidence>
<dbReference type="RefSeq" id="WP_386754189.1">
    <property type="nucleotide sequence ID" value="NZ_JBHSNM010000002.1"/>
</dbReference>
<comment type="similarity">
    <text evidence="1">Belongs to the metallo-beta-lactamase superfamily.</text>
</comment>
<keyword evidence="3" id="KW-0378">Hydrolase</keyword>
<accession>A0ABW0SL90</accession>
<dbReference type="Pfam" id="PF00753">
    <property type="entry name" value="Lactamase_B"/>
    <property type="match status" value="1"/>
</dbReference>
<dbReference type="InterPro" id="IPR051013">
    <property type="entry name" value="MBL_superfamily_lactonases"/>
</dbReference>
<protein>
    <submittedName>
        <fullName evidence="7">N-acyl homoserine lactonase family protein</fullName>
    </submittedName>
</protein>
<name>A0ABW0SL90_9GAMM</name>
<feature type="signal peptide" evidence="5">
    <location>
        <begin position="1"/>
        <end position="21"/>
    </location>
</feature>
<dbReference type="EMBL" id="JBHSNM010000002">
    <property type="protein sequence ID" value="MFC5569867.1"/>
    <property type="molecule type" value="Genomic_DNA"/>
</dbReference>
<dbReference type="PANTHER" id="PTHR42978:SF3">
    <property type="entry name" value="BLR3078 PROTEIN"/>
    <property type="match status" value="1"/>
</dbReference>
<dbReference type="SUPFAM" id="SSF56281">
    <property type="entry name" value="Metallo-hydrolase/oxidoreductase"/>
    <property type="match status" value="1"/>
</dbReference>
<keyword evidence="4" id="KW-0862">Zinc</keyword>
<dbReference type="SMART" id="SM00849">
    <property type="entry name" value="Lactamase_B"/>
    <property type="match status" value="1"/>
</dbReference>
<keyword evidence="2" id="KW-0479">Metal-binding</keyword>
<dbReference type="CDD" id="cd07729">
    <property type="entry name" value="AHL_lactonase_MBL-fold"/>
    <property type="match status" value="1"/>
</dbReference>
<evidence type="ECO:0000259" key="6">
    <source>
        <dbReference type="SMART" id="SM00849"/>
    </source>
</evidence>
<reference evidence="8" key="1">
    <citation type="journal article" date="2019" name="Int. J. Syst. Evol. Microbiol.">
        <title>The Global Catalogue of Microorganisms (GCM) 10K type strain sequencing project: providing services to taxonomists for standard genome sequencing and annotation.</title>
        <authorList>
            <consortium name="The Broad Institute Genomics Platform"/>
            <consortium name="The Broad Institute Genome Sequencing Center for Infectious Disease"/>
            <person name="Wu L."/>
            <person name="Ma J."/>
        </authorList>
    </citation>
    <scope>NUCLEOTIDE SEQUENCE [LARGE SCALE GENOMIC DNA]</scope>
    <source>
        <strain evidence="8">KACC 11407</strain>
    </source>
</reference>
<comment type="caution">
    <text evidence="7">The sequence shown here is derived from an EMBL/GenBank/DDBJ whole genome shotgun (WGS) entry which is preliminary data.</text>
</comment>
<dbReference type="Gene3D" id="3.60.15.10">
    <property type="entry name" value="Ribonuclease Z/Hydroxyacylglutathione hydrolase-like"/>
    <property type="match status" value="1"/>
</dbReference>
<proteinExistence type="inferred from homology"/>
<evidence type="ECO:0000256" key="1">
    <source>
        <dbReference type="ARBA" id="ARBA00007749"/>
    </source>
</evidence>
<evidence type="ECO:0000256" key="3">
    <source>
        <dbReference type="ARBA" id="ARBA00022801"/>
    </source>
</evidence>
<sequence>MRRFAILAAVVLALWLPTVHAAAPVESVRVYAFDCGRLEFKDLGIFSDTGEYDGVAGTLSEPCFLIRHPKGDLLWDTGLGDRFAATPGGVEVRPGVRYIVDTPLLKQLQAIGVAPADIEYLSFSHFHRDHTGNANVFVHSTWLLSRREVEALEGTPTPVNVNPDDLSGRKQAKVELIDLDRDVFGDGTVKILRANGHTAGHQVLQLKLPHAGVVILSGDAVHTRENYELNRMPVFNYARGETLGSMDRIRRILARNGGRLVIQHDPRDFEALPKAPAYLD</sequence>
<dbReference type="PANTHER" id="PTHR42978">
    <property type="entry name" value="QUORUM-QUENCHING LACTONASE YTNP-RELATED-RELATED"/>
    <property type="match status" value="1"/>
</dbReference>
<evidence type="ECO:0000313" key="7">
    <source>
        <dbReference type="EMBL" id="MFC5569867.1"/>
    </source>
</evidence>
<evidence type="ECO:0000256" key="4">
    <source>
        <dbReference type="ARBA" id="ARBA00022833"/>
    </source>
</evidence>
<organism evidence="7 8">
    <name type="scientific">Lysobacter yangpyeongensis</name>
    <dbReference type="NCBI Taxonomy" id="346182"/>
    <lineage>
        <taxon>Bacteria</taxon>
        <taxon>Pseudomonadati</taxon>
        <taxon>Pseudomonadota</taxon>
        <taxon>Gammaproteobacteria</taxon>
        <taxon>Lysobacterales</taxon>
        <taxon>Lysobacteraceae</taxon>
        <taxon>Lysobacter</taxon>
    </lineage>
</organism>
<dbReference type="Proteomes" id="UP001596036">
    <property type="component" value="Unassembled WGS sequence"/>
</dbReference>
<evidence type="ECO:0000256" key="5">
    <source>
        <dbReference type="SAM" id="SignalP"/>
    </source>
</evidence>
<evidence type="ECO:0000256" key="2">
    <source>
        <dbReference type="ARBA" id="ARBA00022723"/>
    </source>
</evidence>
<feature type="domain" description="Metallo-beta-lactamase" evidence="6">
    <location>
        <begin position="60"/>
        <end position="264"/>
    </location>
</feature>
<feature type="chain" id="PRO_5046635459" evidence="5">
    <location>
        <begin position="22"/>
        <end position="280"/>
    </location>
</feature>
<dbReference type="InterPro" id="IPR001279">
    <property type="entry name" value="Metallo-B-lactamas"/>
</dbReference>
<dbReference type="InterPro" id="IPR036866">
    <property type="entry name" value="RibonucZ/Hydroxyglut_hydro"/>
</dbReference>
<gene>
    <name evidence="7" type="ORF">ACFPN1_07310</name>
</gene>
<keyword evidence="8" id="KW-1185">Reference proteome</keyword>
<keyword evidence="5" id="KW-0732">Signal</keyword>